<accession>A0A9W2Z759</accession>
<dbReference type="AlphaFoldDB" id="A0A9W2Z759"/>
<gene>
    <name evidence="3" type="primary">LOC106052502</name>
</gene>
<keyword evidence="1" id="KW-1133">Transmembrane helix</keyword>
<protein>
    <submittedName>
        <fullName evidence="3">Uncharacterized protein LOC106052502</fullName>
    </submittedName>
</protein>
<keyword evidence="1" id="KW-0812">Transmembrane</keyword>
<keyword evidence="2" id="KW-1185">Reference proteome</keyword>
<dbReference type="Proteomes" id="UP001165740">
    <property type="component" value="Chromosome 17"/>
</dbReference>
<keyword evidence="1" id="KW-0472">Membrane</keyword>
<dbReference type="OrthoDB" id="10315275at2759"/>
<name>A0A9W2Z759_BIOGL</name>
<reference evidence="3" key="1">
    <citation type="submission" date="2025-08" db="UniProtKB">
        <authorList>
            <consortium name="RefSeq"/>
        </authorList>
    </citation>
    <scope>IDENTIFICATION</scope>
</reference>
<evidence type="ECO:0000313" key="2">
    <source>
        <dbReference type="Proteomes" id="UP001165740"/>
    </source>
</evidence>
<evidence type="ECO:0000313" key="3">
    <source>
        <dbReference type="RefSeq" id="XP_055870876.1"/>
    </source>
</evidence>
<evidence type="ECO:0000256" key="1">
    <source>
        <dbReference type="SAM" id="Phobius"/>
    </source>
</evidence>
<proteinExistence type="predicted"/>
<organism evidence="2 3">
    <name type="scientific">Biomphalaria glabrata</name>
    <name type="common">Bloodfluke planorb</name>
    <name type="synonym">Freshwater snail</name>
    <dbReference type="NCBI Taxonomy" id="6526"/>
    <lineage>
        <taxon>Eukaryota</taxon>
        <taxon>Metazoa</taxon>
        <taxon>Spiralia</taxon>
        <taxon>Lophotrochozoa</taxon>
        <taxon>Mollusca</taxon>
        <taxon>Gastropoda</taxon>
        <taxon>Heterobranchia</taxon>
        <taxon>Euthyneura</taxon>
        <taxon>Panpulmonata</taxon>
        <taxon>Hygrophila</taxon>
        <taxon>Lymnaeoidea</taxon>
        <taxon>Planorbidae</taxon>
        <taxon>Biomphalaria</taxon>
    </lineage>
</organism>
<dbReference type="RefSeq" id="XP_055870876.1">
    <property type="nucleotide sequence ID" value="XM_056014901.1"/>
</dbReference>
<sequence length="365" mass="41062">MFAFRQCHQVLSSLYWALCMQINSLAMKHFSQDVSVLLIYVILQQVSFAFENFQASITFTKHCELSPIVGEDEVNVRVSIFPNFNEYFTLIRSSADANIALCKFHVFSGKCEVEEKYKDYRCDCNADKNHQHLFFLTSEISEEITRPLDDKTLTLVSLEIIINELISPKNFKSVSNIVGPTKKDVKILPAPIVYLEVDNVLADLLNCSKKYAAGTFHTFTFCAKNLVDPKIDLELNGKNSTTHGPCAKIGETLAQGYWNLSIHYTDSRCQKSKKYVCHIEGIVLPTNQENRMISNITDLNKKSGYTDQSEKPFFSRKMFFIVGGSILGVGVLSVIGYLVYSSYFSEDSRSSLSLSSPSSLTTAVV</sequence>
<feature type="transmembrane region" description="Helical" evidence="1">
    <location>
        <begin position="318"/>
        <end position="340"/>
    </location>
</feature>
<dbReference type="GeneID" id="106052502"/>